<dbReference type="EMBL" id="SKCS01000069">
    <property type="protein sequence ID" value="TNN18631.1"/>
    <property type="molecule type" value="Genomic_DNA"/>
</dbReference>
<sequence length="1013" mass="120151">MFSSNLTYQLQNWIHSNLFQWFQLIKWKHTKFLWKSRDTYPLLSGFNVEWKIDVVSYLTFYMNNVYNLNPYLTSVFINHISKLYTSQSIKLLSGYHELFGFQSEQHIDWGIYVNNSIKLLVNANNLSMEILFNPWPNNFKLFNYKRNDFFIHNKKFYADNVDNQLTVFNHCTPAITTTTTITLKPFNWFHLNIKKLSNSNYAYSIIQINLIQLNGIFIKFNYSSIITNDYNENIKIINFIIHQLTTFNIQENLQTNYNITQLMIQVNSMKNNLQFIEMKLLNFLENSYYLQINTTQRGQIQAIGYLNQYEILKANGSIEILEDNTTNSFVQIHHPFNTLDIIFHKYINSCSLLQVTSQSDYYPFQLNLINNMPNGKSLNTSIVNAFNISLYMNVFNLLKITWQLHYNSTEDTFLPMYHGQMLFNITHFQDFLSYQTSINWNEISSNKTNPNENDNDKNITIDTKVQSSKFNYTNFQCIINIFKTKAFFTPLYEQPSQFRIYVGFLHLNNNNSNLHEILLITHYERKIQQLEKITTILNSTIVDDKNHLYLNNQLEWKLNDVGDLQKLHSISYIYFKPINQSIKIILLHDINNQLLSSILIESINQYHESVYSIKSWFQPLRNLHEFILQWPNLHTIQIVTIYDFISLNAYISLTLDHLIYFNYHKNLQIKNQLIFKLDEQKLVILHYIKNITTKNTTELITNISSINKNNDILTQFDLIIQLYHNIQLLPLNIQLMYQYKTYLFLSIYKINKNFIGKLKIDLTKTNGDTLFELTTMEYENLHKFNVTFNLNYTFTHRWHSLYYFDGSNMLSIQPTISKYSTSNSLGPGKPLRIKFLYKYNDNYKHGNLMMSLDSQFIGYRLYEGRGTRGYQSELFISQNKNNLQFNILFKIGQPGLIHQNSIEYSHSLQRQHVFIQFSTVYLGNPLIETKLDVQFQNNSLLPNRTNIYLFASWLPLIFIIHEELQVNKSTSITYANVFVSSNKSSIFHYFNQSFLLENKSVQSINMYKYIHLH</sequence>
<reference evidence="1 2" key="1">
    <citation type="submission" date="2019-03" db="EMBL/GenBank/DDBJ databases">
        <title>An improved genome assembly of the fluke Schistosoma japonicum.</title>
        <authorList>
            <person name="Hu W."/>
            <person name="Luo F."/>
            <person name="Yin M."/>
            <person name="Mo X."/>
            <person name="Sun C."/>
            <person name="Wu Q."/>
            <person name="Zhu B."/>
            <person name="Xiang M."/>
            <person name="Wang J."/>
            <person name="Wang Y."/>
            <person name="Zhang T."/>
            <person name="Xu B."/>
            <person name="Zheng H."/>
            <person name="Feng Z."/>
        </authorList>
    </citation>
    <scope>NUCLEOTIDE SEQUENCE [LARGE SCALE GENOMIC DNA]</scope>
    <source>
        <strain evidence="1">HuSjv2</strain>
        <tissue evidence="1">Worms</tissue>
    </source>
</reference>
<keyword evidence="2" id="KW-1185">Reference proteome</keyword>
<gene>
    <name evidence="1" type="ORF">EWB00_010000</name>
</gene>
<organism evidence="1 2">
    <name type="scientific">Schistosoma japonicum</name>
    <name type="common">Blood fluke</name>
    <dbReference type="NCBI Taxonomy" id="6182"/>
    <lineage>
        <taxon>Eukaryota</taxon>
        <taxon>Metazoa</taxon>
        <taxon>Spiralia</taxon>
        <taxon>Lophotrochozoa</taxon>
        <taxon>Platyhelminthes</taxon>
        <taxon>Trematoda</taxon>
        <taxon>Digenea</taxon>
        <taxon>Strigeidida</taxon>
        <taxon>Schistosomatoidea</taxon>
        <taxon>Schistosomatidae</taxon>
        <taxon>Schistosoma</taxon>
    </lineage>
</organism>
<protein>
    <submittedName>
        <fullName evidence="1">Uncharacterized protein</fullName>
    </submittedName>
</protein>
<evidence type="ECO:0000313" key="2">
    <source>
        <dbReference type="Proteomes" id="UP000311919"/>
    </source>
</evidence>
<dbReference type="Proteomes" id="UP000311919">
    <property type="component" value="Unassembled WGS sequence"/>
</dbReference>
<evidence type="ECO:0000313" key="1">
    <source>
        <dbReference type="EMBL" id="TNN18631.1"/>
    </source>
</evidence>
<comment type="caution">
    <text evidence="1">The sequence shown here is derived from an EMBL/GenBank/DDBJ whole genome shotgun (WGS) entry which is preliminary data.</text>
</comment>
<proteinExistence type="predicted"/>
<dbReference type="STRING" id="6182.A0A4Z2DQ49"/>
<dbReference type="OrthoDB" id="6484170at2759"/>
<dbReference type="AlphaFoldDB" id="A0A4Z2DQ49"/>
<accession>A0A4Z2DQ49</accession>
<name>A0A4Z2DQ49_SCHJA</name>